<evidence type="ECO:0008006" key="5">
    <source>
        <dbReference type="Google" id="ProtNLM"/>
    </source>
</evidence>
<evidence type="ECO:0000313" key="3">
    <source>
        <dbReference type="EMBL" id="CAH0365441.1"/>
    </source>
</evidence>
<organism evidence="2">
    <name type="scientific">Pelagomonas calceolata</name>
    <dbReference type="NCBI Taxonomy" id="35677"/>
    <lineage>
        <taxon>Eukaryota</taxon>
        <taxon>Sar</taxon>
        <taxon>Stramenopiles</taxon>
        <taxon>Ochrophyta</taxon>
        <taxon>Pelagophyceae</taxon>
        <taxon>Pelagomonadales</taxon>
        <taxon>Pelagomonadaceae</taxon>
        <taxon>Pelagomonas</taxon>
    </lineage>
</organism>
<gene>
    <name evidence="2" type="ORF">PCAL00307_LOCUS3999</name>
    <name evidence="3" type="ORF">PECAL_1P18810</name>
</gene>
<reference evidence="2" key="1">
    <citation type="submission" date="2021-01" db="EMBL/GenBank/DDBJ databases">
        <authorList>
            <person name="Corre E."/>
            <person name="Pelletier E."/>
            <person name="Niang G."/>
            <person name="Scheremetjew M."/>
            <person name="Finn R."/>
            <person name="Kale V."/>
            <person name="Holt S."/>
            <person name="Cochrane G."/>
            <person name="Meng A."/>
            <person name="Brown T."/>
            <person name="Cohen L."/>
        </authorList>
    </citation>
    <scope>NUCLEOTIDE SEQUENCE</scope>
    <source>
        <strain evidence="2">CCMP1756</strain>
    </source>
</reference>
<dbReference type="EMBL" id="CAKKNE010000001">
    <property type="protein sequence ID" value="CAH0365441.1"/>
    <property type="molecule type" value="Genomic_DNA"/>
</dbReference>
<dbReference type="AlphaFoldDB" id="A0A7S4E478"/>
<reference evidence="3" key="2">
    <citation type="submission" date="2021-11" db="EMBL/GenBank/DDBJ databases">
        <authorList>
            <consortium name="Genoscope - CEA"/>
            <person name="William W."/>
        </authorList>
    </citation>
    <scope>NUCLEOTIDE SEQUENCE</scope>
</reference>
<accession>A0A7S4E478</accession>
<protein>
    <recommendedName>
        <fullName evidence="5">Glycosyltransferase family 25 protein</fullName>
    </recommendedName>
</protein>
<keyword evidence="4" id="KW-1185">Reference proteome</keyword>
<feature type="region of interest" description="Disordered" evidence="1">
    <location>
        <begin position="1"/>
        <end position="21"/>
    </location>
</feature>
<feature type="region of interest" description="Disordered" evidence="1">
    <location>
        <begin position="68"/>
        <end position="98"/>
    </location>
</feature>
<dbReference type="EMBL" id="HBIW01004910">
    <property type="protein sequence ID" value="CAE0688565.1"/>
    <property type="molecule type" value="Transcribed_RNA"/>
</dbReference>
<evidence type="ECO:0000313" key="2">
    <source>
        <dbReference type="EMBL" id="CAE0688565.1"/>
    </source>
</evidence>
<name>A0A7S4E478_9STRA</name>
<sequence length="318" mass="36283">MASILQYMRTDSPATVPPADNNDTHALVFRCHDPTPAALQRIAAAADQLQQARVAVWVSLDTTHVPEEPPSLLPILQHSPPRKKRRSAPPTPAQKVRRTLSSHIARGAIRVHEYDEADMVRRYPVLRDLKRNPRLQESEEFQRGTHSLAWGLHAEALNAWYQSLERKPSFVWCFEDDVGFSGSLETLVDIVKRDCGDADLVTADIKLRPSEAWWWLDVHSTAFAERYGDDVYISREHVQRFSMRFLDRLHVLSLQRVTCWSEALVPTIAHAEGFVVAELPRLGTPFAHDGRVSQQEWAHITESHAGRRADRLYHALKF</sequence>
<evidence type="ECO:0000313" key="4">
    <source>
        <dbReference type="Proteomes" id="UP000789595"/>
    </source>
</evidence>
<evidence type="ECO:0000256" key="1">
    <source>
        <dbReference type="SAM" id="MobiDB-lite"/>
    </source>
</evidence>
<dbReference type="Proteomes" id="UP000789595">
    <property type="component" value="Unassembled WGS sequence"/>
</dbReference>
<proteinExistence type="predicted"/>